<keyword evidence="2" id="KW-1185">Reference proteome</keyword>
<name>A0ABX0SPG0_9PSEU</name>
<evidence type="ECO:0000313" key="1">
    <source>
        <dbReference type="EMBL" id="NIH78843.1"/>
    </source>
</evidence>
<proteinExistence type="predicted"/>
<dbReference type="EMBL" id="JAANOU010000001">
    <property type="protein sequence ID" value="NIH78843.1"/>
    <property type="molecule type" value="Genomic_DNA"/>
</dbReference>
<gene>
    <name evidence="1" type="ORF">FHX46_001373</name>
</gene>
<protein>
    <submittedName>
        <fullName evidence="1">Uncharacterized protein</fullName>
    </submittedName>
</protein>
<evidence type="ECO:0000313" key="2">
    <source>
        <dbReference type="Proteomes" id="UP000754495"/>
    </source>
</evidence>
<dbReference type="RefSeq" id="WP_167111669.1">
    <property type="nucleotide sequence ID" value="NZ_JAANOU010000001.1"/>
</dbReference>
<reference evidence="1 2" key="1">
    <citation type="submission" date="2020-03" db="EMBL/GenBank/DDBJ databases">
        <title>Sequencing the genomes of 1000 actinobacteria strains.</title>
        <authorList>
            <person name="Klenk H.-P."/>
        </authorList>
    </citation>
    <scope>NUCLEOTIDE SEQUENCE [LARGE SCALE GENOMIC DNA]</scope>
    <source>
        <strain evidence="1 2">DSM 45668</strain>
    </source>
</reference>
<comment type="caution">
    <text evidence="1">The sequence shown here is derived from an EMBL/GenBank/DDBJ whole genome shotgun (WGS) entry which is preliminary data.</text>
</comment>
<accession>A0ABX0SPG0</accession>
<sequence>MTLSQPRPASRIIIAPERAAPPVPCEECGYSALRIAKLVDETGEPLATLLVCTNCRTHTPLPEMPAPRNP</sequence>
<dbReference type="Proteomes" id="UP000754495">
    <property type="component" value="Unassembled WGS sequence"/>
</dbReference>
<organism evidence="1 2">
    <name type="scientific">Amycolatopsis viridis</name>
    <dbReference type="NCBI Taxonomy" id="185678"/>
    <lineage>
        <taxon>Bacteria</taxon>
        <taxon>Bacillati</taxon>
        <taxon>Actinomycetota</taxon>
        <taxon>Actinomycetes</taxon>
        <taxon>Pseudonocardiales</taxon>
        <taxon>Pseudonocardiaceae</taxon>
        <taxon>Amycolatopsis</taxon>
    </lineage>
</organism>